<organism evidence="3 4">
    <name type="scientific">Favolaschia claudopus</name>
    <dbReference type="NCBI Taxonomy" id="2862362"/>
    <lineage>
        <taxon>Eukaryota</taxon>
        <taxon>Fungi</taxon>
        <taxon>Dikarya</taxon>
        <taxon>Basidiomycota</taxon>
        <taxon>Agaricomycotina</taxon>
        <taxon>Agaricomycetes</taxon>
        <taxon>Agaricomycetidae</taxon>
        <taxon>Agaricales</taxon>
        <taxon>Marasmiineae</taxon>
        <taxon>Mycenaceae</taxon>
        <taxon>Favolaschia</taxon>
    </lineage>
</organism>
<dbReference type="Pfam" id="PF01693">
    <property type="entry name" value="Cauli_VI"/>
    <property type="match status" value="1"/>
</dbReference>
<dbReference type="InterPro" id="IPR009027">
    <property type="entry name" value="Ribosomal_bL9/RNase_H1_N"/>
</dbReference>
<feature type="compositionally biased region" description="Polar residues" evidence="1">
    <location>
        <begin position="141"/>
        <end position="150"/>
    </location>
</feature>
<gene>
    <name evidence="3" type="ORF">R3P38DRAFT_3198683</name>
</gene>
<evidence type="ECO:0000313" key="3">
    <source>
        <dbReference type="EMBL" id="KAK7020080.1"/>
    </source>
</evidence>
<evidence type="ECO:0000313" key="4">
    <source>
        <dbReference type="Proteomes" id="UP001362999"/>
    </source>
</evidence>
<dbReference type="Gene3D" id="3.40.970.10">
    <property type="entry name" value="Ribonuclease H1, N-terminal domain"/>
    <property type="match status" value="1"/>
</dbReference>
<dbReference type="InterPro" id="IPR037056">
    <property type="entry name" value="RNase_H1_N_sf"/>
</dbReference>
<reference evidence="3 4" key="1">
    <citation type="journal article" date="2024" name="J Genomics">
        <title>Draft genome sequencing and assembly of Favolaschia claudopus CIRM-BRFM 2984 isolated from oak limbs.</title>
        <authorList>
            <person name="Navarro D."/>
            <person name="Drula E."/>
            <person name="Chaduli D."/>
            <person name="Cazenave R."/>
            <person name="Ahrendt S."/>
            <person name="Wang J."/>
            <person name="Lipzen A."/>
            <person name="Daum C."/>
            <person name="Barry K."/>
            <person name="Grigoriev I.V."/>
            <person name="Favel A."/>
            <person name="Rosso M.N."/>
            <person name="Martin F."/>
        </authorList>
    </citation>
    <scope>NUCLEOTIDE SEQUENCE [LARGE SCALE GENOMIC DNA]</scope>
    <source>
        <strain evidence="3 4">CIRM-BRFM 2984</strain>
    </source>
</reference>
<evidence type="ECO:0000256" key="1">
    <source>
        <dbReference type="SAM" id="MobiDB-lite"/>
    </source>
</evidence>
<sequence>MSQFCTPTYHPSSGDEDIARHSSRAGLSFYTVGVGFVPGIYTREHAARAQVDGFSNGRWKKAASYEGAVAEWNRQCELYHDHANELGSDLSSLSESPPSSLLSMLSLSPTAPPTPVLPNPSAHRKQPLALSPSLRMPTPHSAPSTPSRGSRITPASANAPAPSRPSPVVSTRSSLSMSSIEVVPSTRIPGQWREGDTLWGIEGSMMLFEDRYDLIDHFYQRRLSPARVMEGVVRRELEDFVSQGAQ</sequence>
<evidence type="ECO:0000259" key="2">
    <source>
        <dbReference type="Pfam" id="PF01693"/>
    </source>
</evidence>
<keyword evidence="4" id="KW-1185">Reference proteome</keyword>
<dbReference type="Proteomes" id="UP001362999">
    <property type="component" value="Unassembled WGS sequence"/>
</dbReference>
<accession>A0AAW0B393</accession>
<dbReference type="SUPFAM" id="SSF55658">
    <property type="entry name" value="L9 N-domain-like"/>
    <property type="match status" value="1"/>
</dbReference>
<dbReference type="InterPro" id="IPR011320">
    <property type="entry name" value="RNase_H1_N"/>
</dbReference>
<dbReference type="EMBL" id="JAWWNJ010000042">
    <property type="protein sequence ID" value="KAK7020080.1"/>
    <property type="molecule type" value="Genomic_DNA"/>
</dbReference>
<dbReference type="AlphaFoldDB" id="A0AAW0B393"/>
<comment type="caution">
    <text evidence="3">The sequence shown here is derived from an EMBL/GenBank/DDBJ whole genome shotgun (WGS) entry which is preliminary data.</text>
</comment>
<feature type="region of interest" description="Disordered" evidence="1">
    <location>
        <begin position="88"/>
        <end position="175"/>
    </location>
</feature>
<protein>
    <recommendedName>
        <fullName evidence="2">Ribonuclease H1 N-terminal domain-containing protein</fullName>
    </recommendedName>
</protein>
<proteinExistence type="predicted"/>
<feature type="domain" description="Ribonuclease H1 N-terminal" evidence="2">
    <location>
        <begin position="29"/>
        <end position="68"/>
    </location>
</feature>
<feature type="compositionally biased region" description="Low complexity" evidence="1">
    <location>
        <begin position="88"/>
        <end position="109"/>
    </location>
</feature>
<name>A0AAW0B393_9AGAR</name>
<feature type="compositionally biased region" description="Low complexity" evidence="1">
    <location>
        <begin position="153"/>
        <end position="175"/>
    </location>
</feature>